<feature type="transmembrane region" description="Helical" evidence="1">
    <location>
        <begin position="112"/>
        <end position="141"/>
    </location>
</feature>
<dbReference type="Proteomes" id="UP000182800">
    <property type="component" value="Unassembled WGS sequence"/>
</dbReference>
<reference evidence="3 5" key="1">
    <citation type="submission" date="2015-09" db="EMBL/GenBank/DDBJ databases">
        <title>Identification and resolution of microdiversity through metagenomic sequencing of parallel consortia.</title>
        <authorList>
            <person name="Nelson W.C."/>
            <person name="Romine M.F."/>
            <person name="Lindemann S.R."/>
        </authorList>
    </citation>
    <scope>NUCLEOTIDE SEQUENCE [LARGE SCALE GENOMIC DNA]</scope>
    <source>
        <strain evidence="3">HL-109</strain>
    </source>
</reference>
<sequence length="302" mass="31681">MDLVWLWIPATLAAAAAQTARNAMQRSLTQTIGTMGATQVRFLFGLPFAIVFLVLVGFATGERIPSPGPGFWGFALMGALTQIGATALMLAAMRARSFSVITAYVKTEPMQVAVFGLVFLGDPLTFALALAVLIGTGGVLAMSWRPGMLTEGGLQPILLGLAAVALFGLSAIGFRGAVLSLAEGSFLMRATTTLVVGLTMQSLVLGLYLALADRTALIASLKVWRSSAKAGFMGALASQCWFIGFALTSAANVRTLALVEVIMAQFVSRRIFSQNVTRQELAGMAAIVIAVTILLAFEPVGD</sequence>
<keyword evidence="1" id="KW-0812">Transmembrane</keyword>
<dbReference type="STRING" id="1653334.GA0071312_1573"/>
<feature type="transmembrane region" description="Helical" evidence="1">
    <location>
        <begin position="281"/>
        <end position="297"/>
    </location>
</feature>
<feature type="transmembrane region" description="Helical" evidence="1">
    <location>
        <begin position="153"/>
        <end position="174"/>
    </location>
</feature>
<feature type="transmembrane region" description="Helical" evidence="1">
    <location>
        <begin position="230"/>
        <end position="247"/>
    </location>
</feature>
<proteinExistence type="predicted"/>
<dbReference type="Pfam" id="PF00892">
    <property type="entry name" value="EamA"/>
    <property type="match status" value="1"/>
</dbReference>
<evidence type="ECO:0000313" key="3">
    <source>
        <dbReference type="EMBL" id="KPQ10071.1"/>
    </source>
</evidence>
<feature type="domain" description="EamA" evidence="2">
    <location>
        <begin position="7"/>
        <end position="143"/>
    </location>
</feature>
<evidence type="ECO:0000259" key="2">
    <source>
        <dbReference type="Pfam" id="PF00892"/>
    </source>
</evidence>
<dbReference type="InterPro" id="IPR000620">
    <property type="entry name" value="EamA_dom"/>
</dbReference>
<reference evidence="4 6" key="2">
    <citation type="submission" date="2016-08" db="EMBL/GenBank/DDBJ databases">
        <authorList>
            <person name="Varghese N."/>
            <person name="Submissions Spin"/>
        </authorList>
    </citation>
    <scope>NUCLEOTIDE SEQUENCE [LARGE SCALE GENOMIC DNA]</scope>
    <source>
        <strain evidence="4 6">HL-109</strain>
    </source>
</reference>
<name>A0A0P7XR34_9HYPH</name>
<dbReference type="GO" id="GO:0016020">
    <property type="term" value="C:membrane"/>
    <property type="evidence" value="ECO:0007669"/>
    <property type="project" value="InterPro"/>
</dbReference>
<gene>
    <name evidence="4" type="ORF">GA0071312_1573</name>
    <name evidence="3" type="ORF">HLUCCO17_12400</name>
</gene>
<dbReference type="EMBL" id="LJSX01000019">
    <property type="protein sequence ID" value="KPQ10071.1"/>
    <property type="molecule type" value="Genomic_DNA"/>
</dbReference>
<feature type="transmembrane region" description="Helical" evidence="1">
    <location>
        <begin position="71"/>
        <end position="92"/>
    </location>
</feature>
<keyword evidence="1" id="KW-0472">Membrane</keyword>
<keyword evidence="1" id="KW-1133">Transmembrane helix</keyword>
<accession>A0A0P7XR34</accession>
<evidence type="ECO:0000313" key="4">
    <source>
        <dbReference type="EMBL" id="SCC80576.1"/>
    </source>
</evidence>
<dbReference type="InterPro" id="IPR037185">
    <property type="entry name" value="EmrE-like"/>
</dbReference>
<dbReference type="EMBL" id="FMBM01000002">
    <property type="protein sequence ID" value="SCC80576.1"/>
    <property type="molecule type" value="Genomic_DNA"/>
</dbReference>
<dbReference type="RefSeq" id="WP_074444512.1">
    <property type="nucleotide sequence ID" value="NZ_FMBM01000002.1"/>
</dbReference>
<comment type="caution">
    <text evidence="3">The sequence shown here is derived from an EMBL/GenBank/DDBJ whole genome shotgun (WGS) entry which is preliminary data.</text>
</comment>
<dbReference type="AlphaFoldDB" id="A0A0P7XR34"/>
<dbReference type="OrthoDB" id="5243804at2"/>
<evidence type="ECO:0000313" key="6">
    <source>
        <dbReference type="Proteomes" id="UP000182800"/>
    </source>
</evidence>
<keyword evidence="6" id="KW-1185">Reference proteome</keyword>
<evidence type="ECO:0000313" key="5">
    <source>
        <dbReference type="Proteomes" id="UP000050497"/>
    </source>
</evidence>
<dbReference type="SUPFAM" id="SSF103481">
    <property type="entry name" value="Multidrug resistance efflux transporter EmrE"/>
    <property type="match status" value="2"/>
</dbReference>
<feature type="transmembrane region" description="Helical" evidence="1">
    <location>
        <begin position="41"/>
        <end position="59"/>
    </location>
</feature>
<organism evidence="3 5">
    <name type="scientific">Saliniramus fredricksonii</name>
    <dbReference type="NCBI Taxonomy" id="1653334"/>
    <lineage>
        <taxon>Bacteria</taxon>
        <taxon>Pseudomonadati</taxon>
        <taxon>Pseudomonadota</taxon>
        <taxon>Alphaproteobacteria</taxon>
        <taxon>Hyphomicrobiales</taxon>
        <taxon>Salinarimonadaceae</taxon>
        <taxon>Saliniramus</taxon>
    </lineage>
</organism>
<protein>
    <submittedName>
        <fullName evidence="3 4">EamA-like transporter family</fullName>
    </submittedName>
</protein>
<feature type="transmembrane region" description="Helical" evidence="1">
    <location>
        <begin position="186"/>
        <end position="209"/>
    </location>
</feature>
<dbReference type="Proteomes" id="UP000050497">
    <property type="component" value="Unassembled WGS sequence"/>
</dbReference>
<evidence type="ECO:0000256" key="1">
    <source>
        <dbReference type="SAM" id="Phobius"/>
    </source>
</evidence>